<organism evidence="2 3">
    <name type="scientific">Gopherus evgoodei</name>
    <name type="common">Goodes thornscrub tortoise</name>
    <dbReference type="NCBI Taxonomy" id="1825980"/>
    <lineage>
        <taxon>Eukaryota</taxon>
        <taxon>Metazoa</taxon>
        <taxon>Chordata</taxon>
        <taxon>Craniata</taxon>
        <taxon>Vertebrata</taxon>
        <taxon>Euteleostomi</taxon>
        <taxon>Archelosauria</taxon>
        <taxon>Testudinata</taxon>
        <taxon>Testudines</taxon>
        <taxon>Cryptodira</taxon>
        <taxon>Durocryptodira</taxon>
        <taxon>Testudinoidea</taxon>
        <taxon>Testudinidae</taxon>
        <taxon>Gopherus</taxon>
    </lineage>
</organism>
<reference evidence="2" key="2">
    <citation type="submission" date="2025-09" db="UniProtKB">
        <authorList>
            <consortium name="Ensembl"/>
        </authorList>
    </citation>
    <scope>IDENTIFICATION</scope>
</reference>
<protein>
    <recommendedName>
        <fullName evidence="4">Secreted protein</fullName>
    </recommendedName>
</protein>
<evidence type="ECO:0008006" key="4">
    <source>
        <dbReference type="Google" id="ProtNLM"/>
    </source>
</evidence>
<reference evidence="2" key="1">
    <citation type="submission" date="2025-08" db="UniProtKB">
        <authorList>
            <consortium name="Ensembl"/>
        </authorList>
    </citation>
    <scope>IDENTIFICATION</scope>
</reference>
<sequence length="103" mass="11159">MLTFGSCLFCPLLAGRAARWSWWGLRSAPTSPGAGGCLTHPLSPFQPLPQSPCPNAFSLPPPLSVLHSLLVYHLALRHSLEISHPLTSPPQPSFTIVIAVYLY</sequence>
<dbReference type="Proteomes" id="UP000694390">
    <property type="component" value="Unassembled WGS sequence"/>
</dbReference>
<feature type="chain" id="PRO_5034515115" description="Secreted protein" evidence="1">
    <location>
        <begin position="18"/>
        <end position="103"/>
    </location>
</feature>
<evidence type="ECO:0000256" key="1">
    <source>
        <dbReference type="SAM" id="SignalP"/>
    </source>
</evidence>
<feature type="signal peptide" evidence="1">
    <location>
        <begin position="1"/>
        <end position="17"/>
    </location>
</feature>
<accession>A0A8C4XYM2</accession>
<proteinExistence type="predicted"/>
<keyword evidence="3" id="KW-1185">Reference proteome</keyword>
<dbReference type="AlphaFoldDB" id="A0A8C4XYM2"/>
<evidence type="ECO:0000313" key="3">
    <source>
        <dbReference type="Proteomes" id="UP000694390"/>
    </source>
</evidence>
<dbReference type="Ensembl" id="ENSGEVT00005006615.1">
    <property type="protein sequence ID" value="ENSGEVP00005006326.1"/>
    <property type="gene ID" value="ENSGEVG00005004497.1"/>
</dbReference>
<keyword evidence="1" id="KW-0732">Signal</keyword>
<name>A0A8C4XYM2_9SAUR</name>
<evidence type="ECO:0000313" key="2">
    <source>
        <dbReference type="Ensembl" id="ENSGEVP00005006326.1"/>
    </source>
</evidence>